<dbReference type="Gene3D" id="3.90.550.10">
    <property type="entry name" value="Spore Coat Polysaccharide Biosynthesis Protein SpsA, Chain A"/>
    <property type="match status" value="1"/>
</dbReference>
<dbReference type="InterPro" id="IPR050486">
    <property type="entry name" value="Mannose-1P_guanyltransferase"/>
</dbReference>
<proteinExistence type="predicted"/>
<feature type="domain" description="Nucleotidyl transferase" evidence="1">
    <location>
        <begin position="3"/>
        <end position="206"/>
    </location>
</feature>
<name>A0A382SAB7_9ZZZZ</name>
<evidence type="ECO:0000313" key="2">
    <source>
        <dbReference type="EMBL" id="SVD06839.1"/>
    </source>
</evidence>
<accession>A0A382SAB7</accession>
<dbReference type="EMBL" id="UINC01127608">
    <property type="protein sequence ID" value="SVD06839.1"/>
    <property type="molecule type" value="Genomic_DNA"/>
</dbReference>
<sequence length="212" mass="22436">VRAVVLVGGFGTRLRPLTATTPKQMLTVAHRPMIEHAVYHLAQHGVTEVVLSVGFQPDAFETAYPDGTCAGAVVRYAVEPEPLDTAGAIGFAARHAAIDDTFLACNGDVLTDLDIGALVDWHRTTGAEATIALTPVEDPGRYGVVSTDDNGRVHNFFEKPTVGQTPTNLVNAGTYVLEPSVLDRIPAGRPASVEREVFPAMAANGTLFVMAS</sequence>
<protein>
    <recommendedName>
        <fullName evidence="1">Nucleotidyl transferase domain-containing protein</fullName>
    </recommendedName>
</protein>
<reference evidence="2" key="1">
    <citation type="submission" date="2018-05" db="EMBL/GenBank/DDBJ databases">
        <authorList>
            <person name="Lanie J.A."/>
            <person name="Ng W.-L."/>
            <person name="Kazmierczak K.M."/>
            <person name="Andrzejewski T.M."/>
            <person name="Davidsen T.M."/>
            <person name="Wayne K.J."/>
            <person name="Tettelin H."/>
            <person name="Glass J.I."/>
            <person name="Rusch D."/>
            <person name="Podicherti R."/>
            <person name="Tsui H.-C.T."/>
            <person name="Winkler M.E."/>
        </authorList>
    </citation>
    <scope>NUCLEOTIDE SEQUENCE</scope>
</reference>
<dbReference type="AlphaFoldDB" id="A0A382SAB7"/>
<feature type="non-terminal residue" evidence="2">
    <location>
        <position position="1"/>
    </location>
</feature>
<organism evidence="2">
    <name type="scientific">marine metagenome</name>
    <dbReference type="NCBI Taxonomy" id="408172"/>
    <lineage>
        <taxon>unclassified sequences</taxon>
        <taxon>metagenomes</taxon>
        <taxon>ecological metagenomes</taxon>
    </lineage>
</organism>
<feature type="non-terminal residue" evidence="2">
    <location>
        <position position="212"/>
    </location>
</feature>
<dbReference type="Pfam" id="PF00483">
    <property type="entry name" value="NTP_transferase"/>
    <property type="match status" value="1"/>
</dbReference>
<dbReference type="CDD" id="cd04181">
    <property type="entry name" value="NTP_transferase"/>
    <property type="match status" value="1"/>
</dbReference>
<dbReference type="PANTHER" id="PTHR22572">
    <property type="entry name" value="SUGAR-1-PHOSPHATE GUANYL TRANSFERASE"/>
    <property type="match status" value="1"/>
</dbReference>
<dbReference type="InterPro" id="IPR029044">
    <property type="entry name" value="Nucleotide-diphossugar_trans"/>
</dbReference>
<dbReference type="InterPro" id="IPR005835">
    <property type="entry name" value="NTP_transferase_dom"/>
</dbReference>
<dbReference type="SUPFAM" id="SSF53448">
    <property type="entry name" value="Nucleotide-diphospho-sugar transferases"/>
    <property type="match status" value="1"/>
</dbReference>
<evidence type="ECO:0000259" key="1">
    <source>
        <dbReference type="Pfam" id="PF00483"/>
    </source>
</evidence>
<gene>
    <name evidence="2" type="ORF">METZ01_LOCUS359693</name>
</gene>